<protein>
    <submittedName>
        <fullName evidence="2">tRNA (Adenosine(37)-N6)-threonylcarbamoyltransferase complex dimerization subunit type 1 TsaB</fullName>
        <ecNumber evidence="2">2.3.1.234</ecNumber>
    </submittedName>
</protein>
<reference evidence="2" key="2">
    <citation type="submission" date="2022-01" db="EMBL/GenBank/DDBJ databases">
        <authorList>
            <person name="Zivanovic Y."/>
            <person name="Moreira D."/>
            <person name="Lopez-Garcia P."/>
        </authorList>
    </citation>
    <scope>NUCLEOTIDE SEQUENCE</scope>
    <source>
        <strain evidence="2">G9</strain>
    </source>
</reference>
<accession>A0ABT6F145</accession>
<keyword evidence="2" id="KW-0808">Transferase</keyword>
<dbReference type="Pfam" id="PF00814">
    <property type="entry name" value="TsaD"/>
    <property type="match status" value="1"/>
</dbReference>
<reference evidence="2" key="1">
    <citation type="journal article" date="2022" name="Genome Biol. Evol.">
        <title>A New Gene Family Diagnostic for Intracellular Biomineralization of Amorphous Ca Carbonates by Cyanobacteria.</title>
        <authorList>
            <person name="Benzerara K."/>
            <person name="Duprat E."/>
            <person name="Bitard-Feildel T."/>
            <person name="Caumes G."/>
            <person name="Cassier-Chauvat C."/>
            <person name="Chauvat F."/>
            <person name="Dezi M."/>
            <person name="Diop S.I."/>
            <person name="Gaschignard G."/>
            <person name="Gorgen S."/>
            <person name="Gugger M."/>
            <person name="Lopez-Garcia P."/>
            <person name="Millet M."/>
            <person name="Skouri-Panet F."/>
            <person name="Moreira D."/>
            <person name="Callebaut I."/>
        </authorList>
    </citation>
    <scope>NUCLEOTIDE SEQUENCE</scope>
    <source>
        <strain evidence="2">G9</strain>
    </source>
</reference>
<feature type="domain" description="Gcp-like" evidence="1">
    <location>
        <begin position="59"/>
        <end position="130"/>
    </location>
</feature>
<dbReference type="EMBL" id="JAKKUT010000002">
    <property type="protein sequence ID" value="MDG2991498.1"/>
    <property type="molecule type" value="Genomic_DNA"/>
</dbReference>
<evidence type="ECO:0000313" key="3">
    <source>
        <dbReference type="Proteomes" id="UP001154265"/>
    </source>
</evidence>
<dbReference type="Proteomes" id="UP001154265">
    <property type="component" value="Unassembled WGS sequence"/>
</dbReference>
<keyword evidence="3" id="KW-1185">Reference proteome</keyword>
<dbReference type="InterPro" id="IPR000905">
    <property type="entry name" value="Gcp-like_dom"/>
</dbReference>
<dbReference type="SUPFAM" id="SSF53067">
    <property type="entry name" value="Actin-like ATPase domain"/>
    <property type="match status" value="1"/>
</dbReference>
<dbReference type="GO" id="GO:0061711">
    <property type="term" value="F:tRNA N(6)-L-threonylcarbamoyladenine synthase activity"/>
    <property type="evidence" value="ECO:0007669"/>
    <property type="project" value="UniProtKB-EC"/>
</dbReference>
<dbReference type="InterPro" id="IPR022496">
    <property type="entry name" value="T6A_TsaB"/>
</dbReference>
<evidence type="ECO:0000259" key="1">
    <source>
        <dbReference type="Pfam" id="PF00814"/>
    </source>
</evidence>
<organism evidence="2 3">
    <name type="scientific">Candidatus Synechococcus calcipolaris G9</name>
    <dbReference type="NCBI Taxonomy" id="1497997"/>
    <lineage>
        <taxon>Bacteria</taxon>
        <taxon>Bacillati</taxon>
        <taxon>Cyanobacteriota</taxon>
        <taxon>Cyanophyceae</taxon>
        <taxon>Synechococcales</taxon>
        <taxon>Synechococcaceae</taxon>
        <taxon>Synechococcus</taxon>
    </lineage>
</organism>
<name>A0ABT6F145_9SYNE</name>
<dbReference type="InterPro" id="IPR043129">
    <property type="entry name" value="ATPase_NBD"/>
</dbReference>
<dbReference type="RefSeq" id="WP_277867362.1">
    <property type="nucleotide sequence ID" value="NZ_JAKKUT010000002.1"/>
</dbReference>
<comment type="caution">
    <text evidence="2">The sequence shown here is derived from an EMBL/GenBank/DDBJ whole genome shotgun (WGS) entry which is preliminary data.</text>
</comment>
<dbReference type="EC" id="2.3.1.234" evidence="2"/>
<sequence>MTPLSESHYCLGLYTAGPELGLGLVAYPSGQQRIQLWPLGRDLAAQLHVCLQAFLPPQTWRDVGAIAVCVGPGSFTGTRLGVVTARILAQQLDLPLIPVSALAASLWLNSGENPTLDRAIAIPAQKGHCYGGIYRTPGPPSELTPVYGDALMTWEQWQQVLETWPHPYQLLEFPGTDQLCQGLLASAQAQWRSLLGEPHSQTYHWSAVRPFYGHTWSQPSGSNSEMGLSPPAK</sequence>
<proteinExistence type="predicted"/>
<dbReference type="NCBIfam" id="TIGR03725">
    <property type="entry name" value="T6A_YeaZ"/>
    <property type="match status" value="1"/>
</dbReference>
<evidence type="ECO:0000313" key="2">
    <source>
        <dbReference type="EMBL" id="MDG2991498.1"/>
    </source>
</evidence>
<gene>
    <name evidence="2" type="primary">tsaB</name>
    <name evidence="2" type="ORF">L3556_11240</name>
</gene>
<dbReference type="Gene3D" id="3.30.420.40">
    <property type="match status" value="1"/>
</dbReference>
<keyword evidence="2" id="KW-0012">Acyltransferase</keyword>